<dbReference type="NCBIfam" id="TIGR00070">
    <property type="entry name" value="hisG"/>
    <property type="match status" value="1"/>
</dbReference>
<evidence type="ECO:0000256" key="1">
    <source>
        <dbReference type="ARBA" id="ARBA00000915"/>
    </source>
</evidence>
<dbReference type="PANTHER" id="PTHR21403:SF8">
    <property type="entry name" value="ATP PHOSPHORIBOSYLTRANSFERASE"/>
    <property type="match status" value="1"/>
</dbReference>
<evidence type="ECO:0000256" key="5">
    <source>
        <dbReference type="ARBA" id="ARBA00022676"/>
    </source>
</evidence>
<keyword evidence="4" id="KW-0028">Amino-acid biosynthesis</keyword>
<comment type="function">
    <text evidence="8">Catalyzes the condensation of ATP and 5-phosphoribose 1-diphosphate to form N'-(5'-phosphoribosyl)-ATP (PR-ATP). Has a crucial role in the pathway because the rate of histidine biosynthesis seems to be controlled primarily by regulation of HisG enzymatic activity.</text>
</comment>
<keyword evidence="5 11" id="KW-0328">Glycosyltransferase</keyword>
<dbReference type="RefSeq" id="WP_211973187.1">
    <property type="nucleotide sequence ID" value="NZ_CBFHAM010000003.1"/>
</dbReference>
<proteinExistence type="predicted"/>
<keyword evidence="6 11" id="KW-0808">Transferase</keyword>
<evidence type="ECO:0000256" key="4">
    <source>
        <dbReference type="ARBA" id="ARBA00022605"/>
    </source>
</evidence>
<evidence type="ECO:0000313" key="11">
    <source>
        <dbReference type="EMBL" id="MBS0028073.1"/>
    </source>
</evidence>
<comment type="caution">
    <text evidence="11">The sequence shown here is derived from an EMBL/GenBank/DDBJ whole genome shotgun (WGS) entry which is preliminary data.</text>
</comment>
<dbReference type="PANTHER" id="PTHR21403">
    <property type="entry name" value="ATP PHOSPHORIBOSYLTRANSFERASE ATP-PRTASE"/>
    <property type="match status" value="1"/>
</dbReference>
<accession>A0ABS5IYN0</accession>
<keyword evidence="7" id="KW-0368">Histidine biosynthesis</keyword>
<organism evidence="11 12">
    <name type="scientific">Chitinophaga hostae</name>
    <dbReference type="NCBI Taxonomy" id="2831022"/>
    <lineage>
        <taxon>Bacteria</taxon>
        <taxon>Pseudomonadati</taxon>
        <taxon>Bacteroidota</taxon>
        <taxon>Chitinophagia</taxon>
        <taxon>Chitinophagales</taxon>
        <taxon>Chitinophagaceae</taxon>
        <taxon>Chitinophaga</taxon>
    </lineage>
</organism>
<feature type="domain" description="ATP phosphoribosyltransferase catalytic" evidence="10">
    <location>
        <begin position="65"/>
        <end position="203"/>
    </location>
</feature>
<dbReference type="EMBL" id="JAGTXB010000005">
    <property type="protein sequence ID" value="MBS0028073.1"/>
    <property type="molecule type" value="Genomic_DNA"/>
</dbReference>
<reference evidence="11 12" key="1">
    <citation type="submission" date="2021-04" db="EMBL/GenBank/DDBJ databases">
        <title>Chitinophaga sp. nov., isolated from the rhizosphere soil.</title>
        <authorList>
            <person name="He S."/>
        </authorList>
    </citation>
    <scope>NUCLEOTIDE SEQUENCE [LARGE SCALE GENOMIC DNA]</scope>
    <source>
        <strain evidence="11 12">2R12</strain>
    </source>
</reference>
<evidence type="ECO:0000256" key="3">
    <source>
        <dbReference type="ARBA" id="ARBA00011946"/>
    </source>
</evidence>
<dbReference type="InterPro" id="IPR013820">
    <property type="entry name" value="ATP_PRibTrfase_cat"/>
</dbReference>
<dbReference type="EC" id="2.4.2.17" evidence="3 9"/>
<evidence type="ECO:0000256" key="8">
    <source>
        <dbReference type="ARBA" id="ARBA00024861"/>
    </source>
</evidence>
<protein>
    <recommendedName>
        <fullName evidence="3 9">ATP phosphoribosyltransferase</fullName>
        <ecNumber evidence="3 9">2.4.2.17</ecNumber>
    </recommendedName>
</protein>
<keyword evidence="12" id="KW-1185">Reference proteome</keyword>
<evidence type="ECO:0000313" key="12">
    <source>
        <dbReference type="Proteomes" id="UP000676386"/>
    </source>
</evidence>
<evidence type="ECO:0000256" key="7">
    <source>
        <dbReference type="ARBA" id="ARBA00023102"/>
    </source>
</evidence>
<comment type="catalytic activity">
    <reaction evidence="1">
        <text>1-(5-phospho-beta-D-ribosyl)-ATP + diphosphate = 5-phospho-alpha-D-ribose 1-diphosphate + ATP</text>
        <dbReference type="Rhea" id="RHEA:18473"/>
        <dbReference type="ChEBI" id="CHEBI:30616"/>
        <dbReference type="ChEBI" id="CHEBI:33019"/>
        <dbReference type="ChEBI" id="CHEBI:58017"/>
        <dbReference type="ChEBI" id="CHEBI:73183"/>
        <dbReference type="EC" id="2.4.2.17"/>
    </reaction>
</comment>
<comment type="pathway">
    <text evidence="2">Amino-acid biosynthesis; L-histidine biosynthesis; L-histidine from 5-phospho-alpha-D-ribose 1-diphosphate: step 1/9.</text>
</comment>
<dbReference type="InterPro" id="IPR001348">
    <property type="entry name" value="ATP_PRibTrfase_HisG"/>
</dbReference>
<evidence type="ECO:0000256" key="9">
    <source>
        <dbReference type="NCBIfam" id="TIGR00070"/>
    </source>
</evidence>
<dbReference type="Pfam" id="PF01634">
    <property type="entry name" value="HisG"/>
    <property type="match status" value="1"/>
</dbReference>
<evidence type="ECO:0000259" key="10">
    <source>
        <dbReference type="Pfam" id="PF01634"/>
    </source>
</evidence>
<name>A0ABS5IYN0_9BACT</name>
<sequence length="215" mass="24104">MQLHPPGLHGIPGKPLTIAIGKGRGFTESLSSLKMPDTPSMHSFWKGEVPVYHDITANITLATVRSRDMSWMLEQGHIDVAIGSSVWFREYHFAALYCLLQLPLQPCRLSVIAPRLIPLSHIKTICTKFDAITQQYMAANNMSARIIHMEGAHEAALFLHMADAIADVIETGRTIKRMGFCELDCIAPLSHEIWTRKADTVSRERLLSRLQLAVY</sequence>
<evidence type="ECO:0000256" key="2">
    <source>
        <dbReference type="ARBA" id="ARBA00004667"/>
    </source>
</evidence>
<dbReference type="Gene3D" id="3.40.190.10">
    <property type="entry name" value="Periplasmic binding protein-like II"/>
    <property type="match status" value="2"/>
</dbReference>
<evidence type="ECO:0000256" key="6">
    <source>
        <dbReference type="ARBA" id="ARBA00022679"/>
    </source>
</evidence>
<dbReference type="Proteomes" id="UP000676386">
    <property type="component" value="Unassembled WGS sequence"/>
</dbReference>
<gene>
    <name evidence="11" type="primary">hisG</name>
    <name evidence="11" type="ORF">KE626_12215</name>
</gene>
<dbReference type="GO" id="GO:0003879">
    <property type="term" value="F:ATP phosphoribosyltransferase activity"/>
    <property type="evidence" value="ECO:0007669"/>
    <property type="project" value="UniProtKB-EC"/>
</dbReference>
<dbReference type="SUPFAM" id="SSF53850">
    <property type="entry name" value="Periplasmic binding protein-like II"/>
    <property type="match status" value="1"/>
</dbReference>